<keyword evidence="3" id="KW-1185">Reference proteome</keyword>
<gene>
    <name evidence="2" type="ORF">MPAN_007930</name>
</gene>
<reference evidence="2" key="1">
    <citation type="submission" date="2021-01" db="EMBL/GenBank/DDBJ databases">
        <title>Draft genome sequence of Acholeplasmataceae bacterium strain Mahy22.</title>
        <authorList>
            <person name="Watanabe M."/>
            <person name="Kojima H."/>
            <person name="Fukui M."/>
        </authorList>
    </citation>
    <scope>NUCLEOTIDE SEQUENCE</scope>
    <source>
        <strain evidence="2">Mahy22</strain>
    </source>
</reference>
<feature type="domain" description="N-acetyltransferase" evidence="1">
    <location>
        <begin position="191"/>
        <end position="324"/>
    </location>
</feature>
<evidence type="ECO:0000313" key="2">
    <source>
        <dbReference type="EMBL" id="BCR35900.1"/>
    </source>
</evidence>
<dbReference type="Gene3D" id="3.40.630.30">
    <property type="match status" value="2"/>
</dbReference>
<organism evidence="2 3">
    <name type="scientific">Mariniplasma anaerobium</name>
    <dbReference type="NCBI Taxonomy" id="2735436"/>
    <lineage>
        <taxon>Bacteria</taxon>
        <taxon>Bacillati</taxon>
        <taxon>Mycoplasmatota</taxon>
        <taxon>Mollicutes</taxon>
        <taxon>Acholeplasmatales</taxon>
        <taxon>Acholeplasmataceae</taxon>
        <taxon>Mariniplasma</taxon>
    </lineage>
</organism>
<dbReference type="InterPro" id="IPR016181">
    <property type="entry name" value="Acyl_CoA_acyltransferase"/>
</dbReference>
<dbReference type="InterPro" id="IPR000182">
    <property type="entry name" value="GNAT_dom"/>
</dbReference>
<dbReference type="AlphaFoldDB" id="A0A7U9XUK5"/>
<protein>
    <recommendedName>
        <fullName evidence="1">N-acetyltransferase domain-containing protein</fullName>
    </recommendedName>
</protein>
<evidence type="ECO:0000313" key="3">
    <source>
        <dbReference type="Proteomes" id="UP000620133"/>
    </source>
</evidence>
<evidence type="ECO:0000259" key="1">
    <source>
        <dbReference type="PROSITE" id="PS51186"/>
    </source>
</evidence>
<dbReference type="KEGG" id="manr:MPAN_007930"/>
<dbReference type="Pfam" id="PF00583">
    <property type="entry name" value="Acetyltransf_1"/>
    <property type="match status" value="1"/>
</dbReference>
<feature type="domain" description="N-acetyltransferase" evidence="1">
    <location>
        <begin position="1"/>
        <end position="185"/>
    </location>
</feature>
<dbReference type="Proteomes" id="UP000620133">
    <property type="component" value="Chromosome"/>
</dbReference>
<dbReference type="PANTHER" id="PTHR43072">
    <property type="entry name" value="N-ACETYLTRANSFERASE"/>
    <property type="match status" value="1"/>
</dbReference>
<proteinExistence type="predicted"/>
<dbReference type="CDD" id="cd04301">
    <property type="entry name" value="NAT_SF"/>
    <property type="match status" value="2"/>
</dbReference>
<dbReference type="GO" id="GO:0016747">
    <property type="term" value="F:acyltransferase activity, transferring groups other than amino-acyl groups"/>
    <property type="evidence" value="ECO:0007669"/>
    <property type="project" value="InterPro"/>
</dbReference>
<name>A0A7U9XUK5_9MOLU</name>
<dbReference type="RefSeq" id="WP_176238731.1">
    <property type="nucleotide sequence ID" value="NZ_AP024412.1"/>
</dbReference>
<dbReference type="SUPFAM" id="SSF55729">
    <property type="entry name" value="Acyl-CoA N-acyltransferases (Nat)"/>
    <property type="match status" value="2"/>
</dbReference>
<dbReference type="EMBL" id="AP024412">
    <property type="protein sequence ID" value="BCR35900.1"/>
    <property type="molecule type" value="Genomic_DNA"/>
</dbReference>
<dbReference type="Pfam" id="PF13508">
    <property type="entry name" value="Acetyltransf_7"/>
    <property type="match status" value="1"/>
</dbReference>
<dbReference type="PROSITE" id="PS51186">
    <property type="entry name" value="GNAT"/>
    <property type="match status" value="2"/>
</dbReference>
<accession>A0A7U9XUK5</accession>
<sequence length="324" mass="37603">MSITLLQEKDINFALTFLNKNINQYDLLYKPFDLETFVSSFFSISSLYHTITLIYKDKDQIIGLASASYIPKQNKAYITFLMVDINHQKKGIGSSLLHKLETILSATNQNISSLDIVFFNPVHLKWHMPFNDLIEHPNAPGIDRDSYASKFFTKYGYEEFAIQNIYYRNLKDYTQSEYTLRKLNNLLVKEIEITFYDAHKHYGFDQLFDSLHSKTWEFEIKSAIEKQKLPVLVAVKNDLIIGFAGPLYVESNMRGYFAGIGIHAEYRNLGIGSLLFSKLCLNLKLLGAHYMTLFTGDNNPARKIYEQEGFVIQKTWSNLRKYIK</sequence>